<evidence type="ECO:0000313" key="5">
    <source>
        <dbReference type="EMBL" id="OHJ51386.1"/>
    </source>
</evidence>
<reference evidence="4" key="2">
    <citation type="submission" date="2018-07" db="EMBL/GenBank/DDBJ databases">
        <authorList>
            <consortium name="GenomeTrakr network: Whole genome sequencing for foodborne pathogen traceback"/>
        </authorList>
    </citation>
    <scope>NUCLEOTIDE SEQUENCE [LARGE SCALE GENOMIC DNA]</scope>
    <source>
        <strain evidence="4">CFSAN048114</strain>
        <strain evidence="3">FLUFL-1338</strain>
        <strain evidence="2">FLUFL-367</strain>
    </source>
</reference>
<dbReference type="EMBL" id="RSUV01000006">
    <property type="protein sequence ID" value="MIV43905.1"/>
    <property type="molecule type" value="Genomic_DNA"/>
</dbReference>
<dbReference type="Proteomes" id="UP000885283">
    <property type="component" value="Unassembled WGS sequence"/>
</dbReference>
<dbReference type="RefSeq" id="WP_023247425.1">
    <property type="nucleotide sequence ID" value="NZ_MLTE01000009.1"/>
</dbReference>
<name>A0A3F3J3U1_SALER</name>
<dbReference type="EMBL" id="RSMR01000071">
    <property type="protein sequence ID" value="MIK95156.1"/>
    <property type="molecule type" value="Genomic_DNA"/>
</dbReference>
<feature type="compositionally biased region" description="Polar residues" evidence="1">
    <location>
        <begin position="1"/>
        <end position="19"/>
    </location>
</feature>
<accession>A0A3F3J3U1</accession>
<proteinExistence type="predicted"/>
<gene>
    <name evidence="4" type="ORF">A7E06_10200</name>
    <name evidence="5" type="ORF">A7S51_13805</name>
    <name evidence="3" type="ORF">KO51_27805</name>
    <name evidence="2" type="ORF">NL99_27930</name>
</gene>
<protein>
    <submittedName>
        <fullName evidence="5">Uncharacterized protein</fullName>
    </submittedName>
</protein>
<dbReference type="AlphaFoldDB" id="A0A3F3J3U1"/>
<evidence type="ECO:0000313" key="4">
    <source>
        <dbReference type="EMBL" id="MIV43905.1"/>
    </source>
</evidence>
<comment type="caution">
    <text evidence="5">The sequence shown here is derived from an EMBL/GenBank/DDBJ whole genome shotgun (WGS) entry which is preliminary data.</text>
</comment>
<dbReference type="EMBL" id="AAACVH010000103">
    <property type="protein sequence ID" value="EAA8668651.1"/>
    <property type="molecule type" value="Genomic_DNA"/>
</dbReference>
<evidence type="ECO:0000313" key="3">
    <source>
        <dbReference type="EMBL" id="MIK95156.1"/>
    </source>
</evidence>
<reference evidence="5" key="1">
    <citation type="submission" date="2016-09" db="EMBL/GenBank/DDBJ databases">
        <title>Whole genome sequencing of Salmonella enterica.</title>
        <authorList>
            <person name="Bell R."/>
        </authorList>
    </citation>
    <scope>NUCLEOTIDE SEQUENCE [LARGE SCALE GENOMIC DNA]</scope>
    <source>
        <strain evidence="5">CFSAN044929</strain>
    </source>
</reference>
<dbReference type="Proteomes" id="UP000866740">
    <property type="component" value="Unassembled WGS sequence"/>
</dbReference>
<dbReference type="Proteomes" id="UP000839530">
    <property type="component" value="Unassembled WGS sequence"/>
</dbReference>
<feature type="region of interest" description="Disordered" evidence="1">
    <location>
        <begin position="1"/>
        <end position="20"/>
    </location>
</feature>
<sequence length="128" mass="13829">MIILNSNTLGEQSGQTAATPPNLADLISGRFGLLHAEDAPVCENLDTAMIGYMLVTPDTKGNPQSGDLAYGQVQTLDSFGAGNDGQRTLPPVGEIKEWVMQIVLMADGSMYSRNRINNGAFQPFVKRW</sequence>
<organism evidence="5">
    <name type="scientific">Salmonella enterica</name>
    <name type="common">Salmonella choleraesuis</name>
    <dbReference type="NCBI Taxonomy" id="28901"/>
    <lineage>
        <taxon>Bacteria</taxon>
        <taxon>Pseudomonadati</taxon>
        <taxon>Pseudomonadota</taxon>
        <taxon>Gammaproteobacteria</taxon>
        <taxon>Enterobacterales</taxon>
        <taxon>Enterobacteriaceae</taxon>
        <taxon>Salmonella</taxon>
    </lineage>
</organism>
<evidence type="ECO:0000313" key="2">
    <source>
        <dbReference type="EMBL" id="EAA8668651.1"/>
    </source>
</evidence>
<dbReference type="Proteomes" id="UP000839834">
    <property type="component" value="Unassembled WGS sequence"/>
</dbReference>
<evidence type="ECO:0000256" key="1">
    <source>
        <dbReference type="SAM" id="MobiDB-lite"/>
    </source>
</evidence>
<dbReference type="EMBL" id="MLTE01000009">
    <property type="protein sequence ID" value="OHJ51386.1"/>
    <property type="molecule type" value="Genomic_DNA"/>
</dbReference>